<dbReference type="SUPFAM" id="SSF48264">
    <property type="entry name" value="Cytochrome P450"/>
    <property type="match status" value="1"/>
</dbReference>
<keyword evidence="3 4" id="KW-0408">Iron</keyword>
<dbReference type="AlphaFoldDB" id="A0A7I7L3T3"/>
<dbReference type="InterPro" id="IPR002401">
    <property type="entry name" value="Cyt_P450_E_grp-I"/>
</dbReference>
<dbReference type="PRINTS" id="PR00463">
    <property type="entry name" value="EP450I"/>
</dbReference>
<gene>
    <name evidence="5" type="ORF">MCOO_47120</name>
</gene>
<keyword evidence="4" id="KW-0503">Monooxygenase</keyword>
<accession>A0A7I7L3T3</accession>
<reference evidence="5 6" key="1">
    <citation type="journal article" date="2019" name="Emerg. Microbes Infect.">
        <title>Comprehensive subspecies identification of 175 nontuberculous mycobacteria species based on 7547 genomic profiles.</title>
        <authorList>
            <person name="Matsumoto Y."/>
            <person name="Kinjo T."/>
            <person name="Motooka D."/>
            <person name="Nabeya D."/>
            <person name="Jung N."/>
            <person name="Uechi K."/>
            <person name="Horii T."/>
            <person name="Iida T."/>
            <person name="Fujita J."/>
            <person name="Nakamura S."/>
        </authorList>
    </citation>
    <scope>NUCLEOTIDE SEQUENCE [LARGE SCALE GENOMIC DNA]</scope>
    <source>
        <strain evidence="5 6">JCM 12404</strain>
    </source>
</reference>
<evidence type="ECO:0000256" key="3">
    <source>
        <dbReference type="PIRSR" id="PIRSR602401-1"/>
    </source>
</evidence>
<keyword evidence="4" id="KW-0560">Oxidoreductase</keyword>
<evidence type="ECO:0000256" key="2">
    <source>
        <dbReference type="ARBA" id="ARBA00010617"/>
    </source>
</evidence>
<dbReference type="PRINTS" id="PR00385">
    <property type="entry name" value="P450"/>
</dbReference>
<keyword evidence="3 4" id="KW-0479">Metal-binding</keyword>
<evidence type="ECO:0000313" key="5">
    <source>
        <dbReference type="EMBL" id="BBX48697.1"/>
    </source>
</evidence>
<dbReference type="EMBL" id="AP022569">
    <property type="protein sequence ID" value="BBX48697.1"/>
    <property type="molecule type" value="Genomic_DNA"/>
</dbReference>
<dbReference type="GO" id="GO:0004497">
    <property type="term" value="F:monooxygenase activity"/>
    <property type="evidence" value="ECO:0007669"/>
    <property type="project" value="UniProtKB-KW"/>
</dbReference>
<organism evidence="5 6">
    <name type="scientific">Mycobacterium cookii</name>
    <dbReference type="NCBI Taxonomy" id="1775"/>
    <lineage>
        <taxon>Bacteria</taxon>
        <taxon>Bacillati</taxon>
        <taxon>Actinomycetota</taxon>
        <taxon>Actinomycetes</taxon>
        <taxon>Mycobacteriales</taxon>
        <taxon>Mycobacteriaceae</taxon>
        <taxon>Mycobacterium</taxon>
    </lineage>
</organism>
<feature type="binding site" description="axial binding residue" evidence="3">
    <location>
        <position position="404"/>
    </location>
    <ligand>
        <name>heme</name>
        <dbReference type="ChEBI" id="CHEBI:30413"/>
    </ligand>
    <ligandPart>
        <name>Fe</name>
        <dbReference type="ChEBI" id="CHEBI:18248"/>
    </ligandPart>
</feature>
<dbReference type="InterPro" id="IPR050121">
    <property type="entry name" value="Cytochrome_P450_monoxygenase"/>
</dbReference>
<dbReference type="GO" id="GO:0016705">
    <property type="term" value="F:oxidoreductase activity, acting on paired donors, with incorporation or reduction of molecular oxygen"/>
    <property type="evidence" value="ECO:0007669"/>
    <property type="project" value="InterPro"/>
</dbReference>
<evidence type="ECO:0000256" key="1">
    <source>
        <dbReference type="ARBA" id="ARBA00001971"/>
    </source>
</evidence>
<keyword evidence="3 4" id="KW-0349">Heme</keyword>
<comment type="cofactor">
    <cofactor evidence="1 3">
        <name>heme</name>
        <dbReference type="ChEBI" id="CHEBI:30413"/>
    </cofactor>
</comment>
<evidence type="ECO:0000256" key="4">
    <source>
        <dbReference type="RuleBase" id="RU000461"/>
    </source>
</evidence>
<evidence type="ECO:0000313" key="6">
    <source>
        <dbReference type="Proteomes" id="UP000465866"/>
    </source>
</evidence>
<dbReference type="Pfam" id="PF00067">
    <property type="entry name" value="p450"/>
    <property type="match status" value="1"/>
</dbReference>
<keyword evidence="6" id="KW-1185">Reference proteome</keyword>
<dbReference type="PROSITE" id="PS00086">
    <property type="entry name" value="CYTOCHROME_P450"/>
    <property type="match status" value="1"/>
</dbReference>
<dbReference type="InterPro" id="IPR017972">
    <property type="entry name" value="Cyt_P450_CS"/>
</dbReference>
<protein>
    <submittedName>
        <fullName evidence="5">Cytochrome P450</fullName>
    </submittedName>
</protein>
<dbReference type="GO" id="GO:0020037">
    <property type="term" value="F:heme binding"/>
    <property type="evidence" value="ECO:0007669"/>
    <property type="project" value="InterPro"/>
</dbReference>
<dbReference type="Gene3D" id="1.10.630.10">
    <property type="entry name" value="Cytochrome P450"/>
    <property type="match status" value="1"/>
</dbReference>
<dbReference type="Proteomes" id="UP000465866">
    <property type="component" value="Chromosome"/>
</dbReference>
<dbReference type="PANTHER" id="PTHR24305">
    <property type="entry name" value="CYTOCHROME P450"/>
    <property type="match status" value="1"/>
</dbReference>
<proteinExistence type="inferred from homology"/>
<dbReference type="KEGG" id="mcoo:MCOO_47120"/>
<comment type="similarity">
    <text evidence="2 4">Belongs to the cytochrome P450 family.</text>
</comment>
<dbReference type="GO" id="GO:0005506">
    <property type="term" value="F:iron ion binding"/>
    <property type="evidence" value="ECO:0007669"/>
    <property type="project" value="InterPro"/>
</dbReference>
<dbReference type="InterPro" id="IPR036396">
    <property type="entry name" value="Cyt_P450_sf"/>
</dbReference>
<dbReference type="InterPro" id="IPR001128">
    <property type="entry name" value="Cyt_P450"/>
</dbReference>
<name>A0A7I7L3T3_9MYCO</name>
<dbReference type="PANTHER" id="PTHR24305:SF166">
    <property type="entry name" value="CYTOCHROME P450 12A4, MITOCHONDRIAL-RELATED"/>
    <property type="match status" value="1"/>
</dbReference>
<sequence length="459" mass="51687">MGAHAVDNALGGVEPEKLTTLDSLPRPPIHSLFGWGVFWTMPEVARRHMAKLGERVVVDIPFMPTMVFTTSVQDARAIFLERGGALEFNDALRRLSPHERVLGKDLIDAFGGGQHDQVRRLVMPAFKGRALRGYERAMVEATRMRLETWELDKPVSFYRLMKDLARDVIMSVVFGVTEPERRAALEDALIELDTAIGSAGMMGRYFASMVMKGKWLPFKALDAAIAKVDEVVAREVEFRRATPAEDKGEDCLSMFLMFQQQDGEDGFFDDQILKAFMRMLLLAGYETTATTLGWVAERLVRHPKVMEKLDETLAVGDETYLEAVIAEAMRVRPALPITIRAVEKDCRINDLALPAGTIIVVYVNAIQKAAHAHADPERFDPERFAERRPDPMHWMPFGGGAHFCLGAQLSLMESRVLLRTILERRRFAPDNSPDERQVQHRSLMTLPGKGARVTLLKRD</sequence>